<protein>
    <submittedName>
        <fullName evidence="8">Cytochrome P450</fullName>
    </submittedName>
</protein>
<keyword evidence="6 7" id="KW-0503">Monooxygenase</keyword>
<reference evidence="8 9" key="1">
    <citation type="submission" date="2020-10" db="EMBL/GenBank/DDBJ databases">
        <title>Identification of Nocardia species via Next-generation sequencing and recognition of intraspecies genetic diversity.</title>
        <authorList>
            <person name="Li P."/>
            <person name="Li P."/>
            <person name="Lu B."/>
        </authorList>
    </citation>
    <scope>NUCLEOTIDE SEQUENCE [LARGE SCALE GENOMIC DNA]</scope>
    <source>
        <strain evidence="8 9">BJ06-0143</strain>
    </source>
</reference>
<dbReference type="InterPro" id="IPR017972">
    <property type="entry name" value="Cyt_P450_CS"/>
</dbReference>
<dbReference type="Pfam" id="PF00067">
    <property type="entry name" value="p450"/>
    <property type="match status" value="1"/>
</dbReference>
<organism evidence="8 9">
    <name type="scientific">Nocardia higoensis</name>
    <dbReference type="NCBI Taxonomy" id="228599"/>
    <lineage>
        <taxon>Bacteria</taxon>
        <taxon>Bacillati</taxon>
        <taxon>Actinomycetota</taxon>
        <taxon>Actinomycetes</taxon>
        <taxon>Mycobacteriales</taxon>
        <taxon>Nocardiaceae</taxon>
        <taxon>Nocardia</taxon>
    </lineage>
</organism>
<dbReference type="PANTHER" id="PTHR46696">
    <property type="entry name" value="P450, PUTATIVE (EUROFUNG)-RELATED"/>
    <property type="match status" value="1"/>
</dbReference>
<comment type="caution">
    <text evidence="8">The sequence shown here is derived from an EMBL/GenBank/DDBJ whole genome shotgun (WGS) entry which is preliminary data.</text>
</comment>
<name>A0ABS0DC56_9NOCA</name>
<gene>
    <name evidence="8" type="ORF">IU449_07975</name>
</gene>
<dbReference type="Gene3D" id="1.10.630.10">
    <property type="entry name" value="Cytochrome P450"/>
    <property type="match status" value="1"/>
</dbReference>
<dbReference type="SUPFAM" id="SSF48264">
    <property type="entry name" value="Cytochrome P450"/>
    <property type="match status" value="1"/>
</dbReference>
<dbReference type="InterPro" id="IPR036396">
    <property type="entry name" value="Cyt_P450_sf"/>
</dbReference>
<dbReference type="PRINTS" id="PR00385">
    <property type="entry name" value="P450"/>
</dbReference>
<dbReference type="Proteomes" id="UP000707731">
    <property type="component" value="Unassembled WGS sequence"/>
</dbReference>
<keyword evidence="4 7" id="KW-0560">Oxidoreductase</keyword>
<dbReference type="InterPro" id="IPR001128">
    <property type="entry name" value="Cyt_P450"/>
</dbReference>
<dbReference type="EMBL" id="JADLQN010000001">
    <property type="protein sequence ID" value="MBF6354479.1"/>
    <property type="molecule type" value="Genomic_DNA"/>
</dbReference>
<dbReference type="PROSITE" id="PS00086">
    <property type="entry name" value="CYTOCHROME_P450"/>
    <property type="match status" value="1"/>
</dbReference>
<evidence type="ECO:0000256" key="5">
    <source>
        <dbReference type="ARBA" id="ARBA00023004"/>
    </source>
</evidence>
<dbReference type="PRINTS" id="PR00359">
    <property type="entry name" value="BP450"/>
</dbReference>
<dbReference type="InterPro" id="IPR002397">
    <property type="entry name" value="Cyt_P450_B"/>
</dbReference>
<evidence type="ECO:0000256" key="7">
    <source>
        <dbReference type="RuleBase" id="RU000461"/>
    </source>
</evidence>
<evidence type="ECO:0000256" key="4">
    <source>
        <dbReference type="ARBA" id="ARBA00023002"/>
    </source>
</evidence>
<keyword evidence="5 7" id="KW-0408">Iron</keyword>
<evidence type="ECO:0000256" key="6">
    <source>
        <dbReference type="ARBA" id="ARBA00023033"/>
    </source>
</evidence>
<proteinExistence type="inferred from homology"/>
<dbReference type="RefSeq" id="WP_195001239.1">
    <property type="nucleotide sequence ID" value="NZ_JADLQN010000001.1"/>
</dbReference>
<keyword evidence="3 7" id="KW-0479">Metal-binding</keyword>
<sequence length="406" mass="43816">MTSRTGRRLPVCVFPTAQPERLAVEPVFAAMRAETSIARVQLPFGGIAWLLTRYNDIRAVLASPHCTRSATTDPQTPRILPRADAEGLLMSLDAPEHTRLRGLLASWFTARRIESLRPATEAAARELIADMRKGQSADLVEQFAQRLSAALIGDVLGVPRDDRRAFRSWSEAMLSSTSHPPGQIEAAAAELDAYFDHLVDQRVEQPRDDLLGVLVAHAQAGRLSRRAVVALATDLLVAGFQTTAGQLTNSVYTLVTIPGAWAWLAADRSRISGAVEELLRILPLGAGGFRARVTTTEITLGAGTAHATSIPAGEVVIAPTIAANTDPGVFPDPLTIRLDRPHNPHLSFGHGAHRCLGAQLARMELTAAVGELVEAFPELALAVPETRLQWKSGLQLRGPRTLPVTW</sequence>
<evidence type="ECO:0000256" key="3">
    <source>
        <dbReference type="ARBA" id="ARBA00022723"/>
    </source>
</evidence>
<evidence type="ECO:0000256" key="1">
    <source>
        <dbReference type="ARBA" id="ARBA00010617"/>
    </source>
</evidence>
<dbReference type="CDD" id="cd11031">
    <property type="entry name" value="Cyp158A-like"/>
    <property type="match status" value="1"/>
</dbReference>
<keyword evidence="2 7" id="KW-0349">Heme</keyword>
<dbReference type="PANTHER" id="PTHR46696:SF6">
    <property type="entry name" value="P450, PUTATIVE (EUROFUNG)-RELATED"/>
    <property type="match status" value="1"/>
</dbReference>
<comment type="similarity">
    <text evidence="1 7">Belongs to the cytochrome P450 family.</text>
</comment>
<evidence type="ECO:0000313" key="9">
    <source>
        <dbReference type="Proteomes" id="UP000707731"/>
    </source>
</evidence>
<accession>A0ABS0DC56</accession>
<evidence type="ECO:0000256" key="2">
    <source>
        <dbReference type="ARBA" id="ARBA00022617"/>
    </source>
</evidence>
<evidence type="ECO:0000313" key="8">
    <source>
        <dbReference type="EMBL" id="MBF6354479.1"/>
    </source>
</evidence>
<keyword evidence="9" id="KW-1185">Reference proteome</keyword>